<evidence type="ECO:0000256" key="3">
    <source>
        <dbReference type="ARBA" id="ARBA00021840"/>
    </source>
</evidence>
<dbReference type="RefSeq" id="WP_311690760.1">
    <property type="nucleotide sequence ID" value="NZ_JAVRHL010000002.1"/>
</dbReference>
<evidence type="ECO:0000313" key="9">
    <source>
        <dbReference type="EMBL" id="MDT0682835.1"/>
    </source>
</evidence>
<dbReference type="InterPro" id="IPR003798">
    <property type="entry name" value="DNA_recombination_RmuC"/>
</dbReference>
<dbReference type="PANTHER" id="PTHR30563">
    <property type="entry name" value="DNA RECOMBINATION PROTEIN RMUC"/>
    <property type="match status" value="1"/>
</dbReference>
<dbReference type="EMBL" id="JAVRHL010000002">
    <property type="protein sequence ID" value="MDT0682835.1"/>
    <property type="molecule type" value="Genomic_DNA"/>
</dbReference>
<keyword evidence="5" id="KW-0233">DNA recombination</keyword>
<dbReference type="Proteomes" id="UP001265259">
    <property type="component" value="Unassembled WGS sequence"/>
</dbReference>
<feature type="coiled-coil region" evidence="6">
    <location>
        <begin position="36"/>
        <end position="155"/>
    </location>
</feature>
<dbReference type="Pfam" id="PF02646">
    <property type="entry name" value="RmuC"/>
    <property type="match status" value="1"/>
</dbReference>
<organism evidence="9 10">
    <name type="scientific">Tropicimonas omnivorans</name>
    <dbReference type="NCBI Taxonomy" id="3075590"/>
    <lineage>
        <taxon>Bacteria</taxon>
        <taxon>Pseudomonadati</taxon>
        <taxon>Pseudomonadota</taxon>
        <taxon>Alphaproteobacteria</taxon>
        <taxon>Rhodobacterales</taxon>
        <taxon>Roseobacteraceae</taxon>
        <taxon>Tropicimonas</taxon>
    </lineage>
</organism>
<reference evidence="9 10" key="1">
    <citation type="submission" date="2023-09" db="EMBL/GenBank/DDBJ databases">
        <authorList>
            <person name="Rey-Velasco X."/>
        </authorList>
    </citation>
    <scope>NUCLEOTIDE SEQUENCE [LARGE SCALE GENOMIC DNA]</scope>
    <source>
        <strain evidence="9 10">F158</strain>
    </source>
</reference>
<evidence type="ECO:0000256" key="7">
    <source>
        <dbReference type="SAM" id="MobiDB-lite"/>
    </source>
</evidence>
<evidence type="ECO:0000256" key="8">
    <source>
        <dbReference type="SAM" id="Phobius"/>
    </source>
</evidence>
<sequence length="498" mass="55819">MPLDQIDPLYITGAAALLALVCVALLLRAAARGREVRDLSRRLAETEARLAEERSVATARSGELELLAEQLRSDLSSARIRAERREEAAESLSREVDRARAQRADLAEKLEETRIAHGTSEREISRLKTEITKDREAAEREIRTLQTLREEMTSRFRELASQTLKVQGEDFAKANQQKLNELLAPFKEHVGNFQIELRNVHKSADEERARLKEQIATLHSRSEEISREAVNLTQALKGDKQRQGAWGEMILERILEESGLERDVHYEVQASRRDEEGARWRPDVVVRMPQGKSLVIDSKVSLIAYEAATNADSEEERKRALADHVRAVRTHIETLAAKGYQALEAGSVDYVLMFMPIEGALSEALRVQGDLTAMALRKGIGIVTPTTMMVTLRTVEHIWAVERRESNAEAIADRAGKLYDKFVGVLEEFDKIGSHLDNARDAHSRAVDRLARGRGNVLGQVDKLRTLGARTDKRLPMDHDSAPDDDGGQRALPDQAAE</sequence>
<evidence type="ECO:0000256" key="2">
    <source>
        <dbReference type="ARBA" id="ARBA00009840"/>
    </source>
</evidence>
<dbReference type="PANTHER" id="PTHR30563:SF0">
    <property type="entry name" value="DNA RECOMBINATION PROTEIN RMUC"/>
    <property type="match status" value="1"/>
</dbReference>
<keyword evidence="8" id="KW-0812">Transmembrane</keyword>
<comment type="function">
    <text evidence="1">Involved in DNA recombination.</text>
</comment>
<feature type="transmembrane region" description="Helical" evidence="8">
    <location>
        <begin position="12"/>
        <end position="31"/>
    </location>
</feature>
<feature type="coiled-coil region" evidence="6">
    <location>
        <begin position="194"/>
        <end position="228"/>
    </location>
</feature>
<keyword evidence="8" id="KW-0472">Membrane</keyword>
<feature type="region of interest" description="Disordered" evidence="7">
    <location>
        <begin position="468"/>
        <end position="498"/>
    </location>
</feature>
<evidence type="ECO:0000313" key="10">
    <source>
        <dbReference type="Proteomes" id="UP001265259"/>
    </source>
</evidence>
<proteinExistence type="inferred from homology"/>
<gene>
    <name evidence="9" type="primary">rmuC</name>
    <name evidence="9" type="ORF">RM543_09070</name>
</gene>
<comment type="caution">
    <text evidence="9">The sequence shown here is derived from an EMBL/GenBank/DDBJ whole genome shotgun (WGS) entry which is preliminary data.</text>
</comment>
<keyword evidence="4 6" id="KW-0175">Coiled coil</keyword>
<protein>
    <recommendedName>
        <fullName evidence="3">DNA recombination protein RmuC homolog</fullName>
    </recommendedName>
</protein>
<evidence type="ECO:0000256" key="5">
    <source>
        <dbReference type="ARBA" id="ARBA00023172"/>
    </source>
</evidence>
<feature type="compositionally biased region" description="Basic and acidic residues" evidence="7">
    <location>
        <begin position="468"/>
        <end position="482"/>
    </location>
</feature>
<evidence type="ECO:0000256" key="4">
    <source>
        <dbReference type="ARBA" id="ARBA00023054"/>
    </source>
</evidence>
<comment type="similarity">
    <text evidence="2">Belongs to the RmuC family.</text>
</comment>
<keyword evidence="10" id="KW-1185">Reference proteome</keyword>
<evidence type="ECO:0000256" key="6">
    <source>
        <dbReference type="SAM" id="Coils"/>
    </source>
</evidence>
<name>A0ABU3DGJ2_9RHOB</name>
<keyword evidence="8" id="KW-1133">Transmembrane helix</keyword>
<evidence type="ECO:0000256" key="1">
    <source>
        <dbReference type="ARBA" id="ARBA00003416"/>
    </source>
</evidence>
<accession>A0ABU3DGJ2</accession>